<evidence type="ECO:0000313" key="5">
    <source>
        <dbReference type="EMBL" id="TDN55839.1"/>
    </source>
</evidence>
<evidence type="ECO:0000256" key="1">
    <source>
        <dbReference type="ARBA" id="ARBA00022490"/>
    </source>
</evidence>
<dbReference type="GO" id="GO:0008199">
    <property type="term" value="F:ferric iron binding"/>
    <property type="evidence" value="ECO:0007669"/>
    <property type="project" value="TreeGrafter"/>
</dbReference>
<dbReference type="PANTHER" id="PTHR37689:SF1">
    <property type="entry name" value="PROTEIN FDHE"/>
    <property type="match status" value="1"/>
</dbReference>
<dbReference type="InterPro" id="IPR056774">
    <property type="entry name" value="FdhE_N"/>
</dbReference>
<dbReference type="GO" id="GO:0051604">
    <property type="term" value="P:protein maturation"/>
    <property type="evidence" value="ECO:0007669"/>
    <property type="project" value="TreeGrafter"/>
</dbReference>
<dbReference type="Pfam" id="PF24859">
    <property type="entry name" value="FdhE_central"/>
    <property type="match status" value="1"/>
</dbReference>
<dbReference type="Pfam" id="PF24860">
    <property type="entry name" value="FdhE_C"/>
    <property type="match status" value="1"/>
</dbReference>
<reference evidence="5 6" key="1">
    <citation type="submission" date="2019-03" db="EMBL/GenBank/DDBJ databases">
        <title>Genomic Encyclopedia of Type Strains, Phase IV (KMG-IV): sequencing the most valuable type-strain genomes for metagenomic binning, comparative biology and taxonomic classification.</title>
        <authorList>
            <person name="Goeker M."/>
        </authorList>
    </citation>
    <scope>NUCLEOTIDE SEQUENCE [LARGE SCALE GENOMIC DNA]</scope>
    <source>
        <strain evidence="5 6">DSM 12121</strain>
    </source>
</reference>
<dbReference type="InterPro" id="IPR006452">
    <property type="entry name" value="Formate_DH_accessory"/>
</dbReference>
<gene>
    <name evidence="5" type="ORF">C7389_103177</name>
</gene>
<organism evidence="5 6">
    <name type="scientific">Azoarcus indigens</name>
    <dbReference type="NCBI Taxonomy" id="29545"/>
    <lineage>
        <taxon>Bacteria</taxon>
        <taxon>Pseudomonadati</taxon>
        <taxon>Pseudomonadota</taxon>
        <taxon>Betaproteobacteria</taxon>
        <taxon>Rhodocyclales</taxon>
        <taxon>Zoogloeaceae</taxon>
        <taxon>Azoarcus</taxon>
    </lineage>
</organism>
<proteinExistence type="predicted"/>
<feature type="domain" description="FdhE N-terminal" evidence="2">
    <location>
        <begin position="19"/>
        <end position="156"/>
    </location>
</feature>
<comment type="caution">
    <text evidence="5">The sequence shown here is derived from an EMBL/GenBank/DDBJ whole genome shotgun (WGS) entry which is preliminary data.</text>
</comment>
<dbReference type="RefSeq" id="WP_162851675.1">
    <property type="nucleotide sequence ID" value="NZ_SNVV01000003.1"/>
</dbReference>
<evidence type="ECO:0000313" key="6">
    <source>
        <dbReference type="Proteomes" id="UP000295129"/>
    </source>
</evidence>
<dbReference type="PANTHER" id="PTHR37689">
    <property type="entry name" value="PROTEIN FDHE"/>
    <property type="match status" value="1"/>
</dbReference>
<dbReference type="SUPFAM" id="SSF144020">
    <property type="entry name" value="FdhE-like"/>
    <property type="match status" value="1"/>
</dbReference>
<protein>
    <submittedName>
        <fullName evidence="5">FdhE protein</fullName>
    </submittedName>
</protein>
<dbReference type="EMBL" id="SNVV01000003">
    <property type="protein sequence ID" value="TDN55839.1"/>
    <property type="molecule type" value="Genomic_DNA"/>
</dbReference>
<name>A0A4R6EED4_9RHOO</name>
<evidence type="ECO:0000259" key="3">
    <source>
        <dbReference type="Pfam" id="PF24859"/>
    </source>
</evidence>
<feature type="domain" description="FdhE central" evidence="3">
    <location>
        <begin position="169"/>
        <end position="205"/>
    </location>
</feature>
<dbReference type="CDD" id="cd16341">
    <property type="entry name" value="FdhE"/>
    <property type="match status" value="1"/>
</dbReference>
<keyword evidence="6" id="KW-1185">Reference proteome</keyword>
<dbReference type="GO" id="GO:0005829">
    <property type="term" value="C:cytosol"/>
    <property type="evidence" value="ECO:0007669"/>
    <property type="project" value="TreeGrafter"/>
</dbReference>
<dbReference type="Proteomes" id="UP000295129">
    <property type="component" value="Unassembled WGS sequence"/>
</dbReference>
<keyword evidence="1" id="KW-0963">Cytoplasm</keyword>
<dbReference type="InterPro" id="IPR024064">
    <property type="entry name" value="FdhE-like_sf"/>
</dbReference>
<dbReference type="NCBIfam" id="TIGR01562">
    <property type="entry name" value="FdhE"/>
    <property type="match status" value="1"/>
</dbReference>
<dbReference type="InterPro" id="IPR056797">
    <property type="entry name" value="FdhE_central"/>
</dbReference>
<dbReference type="AlphaFoldDB" id="A0A4R6EED4"/>
<feature type="domain" description="FdhE C-terminal" evidence="4">
    <location>
        <begin position="207"/>
        <end position="281"/>
    </location>
</feature>
<evidence type="ECO:0000259" key="4">
    <source>
        <dbReference type="Pfam" id="PF24860"/>
    </source>
</evidence>
<dbReference type="Gene3D" id="3.90.1670.10">
    <property type="entry name" value="FdhE-like domain"/>
    <property type="match status" value="1"/>
</dbReference>
<dbReference type="InterPro" id="IPR056796">
    <property type="entry name" value="FdhE_C"/>
</dbReference>
<evidence type="ECO:0000259" key="2">
    <source>
        <dbReference type="Pfam" id="PF04216"/>
    </source>
</evidence>
<accession>A0A4R6EED4</accession>
<dbReference type="Pfam" id="PF04216">
    <property type="entry name" value="FdhE_N"/>
    <property type="match status" value="1"/>
</dbReference>
<sequence length="288" mass="30007">MSLSPQTIVPGPEPRNFIPPEPAALFAARQDRLTELAATSPMADWLGFVGLVAGAQVHTLPRLDGFSHERSGPLDIALLPQLPAWQGALDGLLETLAAAVDGQALIALRKLAALSADDRSALAGRVINGKLGEGDMDQAPLATAALELVATVIASRSSADGFSSLSAACPACGGAAVASVLETHKLNGLRYLYCGSCNSGWHHVRAQCSHCNQSGRVAYQALEEGGLWQAETCDDCHSYLKLFNRSKALSLDPVADDLASVALDLALGEAGYQRLGANPYLLLAAQAA</sequence>